<dbReference type="OrthoDB" id="2948460at2"/>
<dbReference type="EMBL" id="QYTV02000012">
    <property type="protein sequence ID" value="RST71485.1"/>
    <property type="molecule type" value="Genomic_DNA"/>
</dbReference>
<protein>
    <submittedName>
        <fullName evidence="2">Uncharacterized protein</fullName>
    </submittedName>
</protein>
<comment type="caution">
    <text evidence="2">The sequence shown here is derived from an EMBL/GenBank/DDBJ whole genome shotgun (WGS) entry which is preliminary data.</text>
</comment>
<keyword evidence="3" id="KW-1185">Reference proteome</keyword>
<evidence type="ECO:0000313" key="3">
    <source>
        <dbReference type="Proteomes" id="UP000287156"/>
    </source>
</evidence>
<sequence>MDNNKLMKEAGRYKKWFEAYSLNPFGYIINGRSYHYAVYHGKKPSDFKGYAIISLDNGPKSEYREAIFPLTLFSAASANIFNIAGPRSKALPEYFKDVIDTVEEHFSSDKAMLDGNRLFKEVMDLQIRFNRLYHEYEDYYDNKILVKRIITEKDIEYTLNILSELDLLQFRQGLLLEEMDEVFPDFFSNLSKEKAALSNQSQEFIRGMQSNKGILKKRLDAFDYERDIMQLPEEEQIERKKESTRKNAEKLIQDRERRLRGPAAK</sequence>
<accession>A0A429XU17</accession>
<name>A0A429XU17_9BACI</name>
<evidence type="ECO:0000313" key="2">
    <source>
        <dbReference type="EMBL" id="RST71485.1"/>
    </source>
</evidence>
<dbReference type="RefSeq" id="WP_126052251.1">
    <property type="nucleotide sequence ID" value="NZ_QYTV02000012.1"/>
</dbReference>
<proteinExistence type="predicted"/>
<organism evidence="2 3">
    <name type="scientific">Siminovitchia acidinfaciens</name>
    <dbReference type="NCBI Taxonomy" id="2321395"/>
    <lineage>
        <taxon>Bacteria</taxon>
        <taxon>Bacillati</taxon>
        <taxon>Bacillota</taxon>
        <taxon>Bacilli</taxon>
        <taxon>Bacillales</taxon>
        <taxon>Bacillaceae</taxon>
        <taxon>Siminovitchia</taxon>
    </lineage>
</organism>
<dbReference type="Proteomes" id="UP000287156">
    <property type="component" value="Unassembled WGS sequence"/>
</dbReference>
<feature type="region of interest" description="Disordered" evidence="1">
    <location>
        <begin position="235"/>
        <end position="265"/>
    </location>
</feature>
<dbReference type="AlphaFoldDB" id="A0A429XU17"/>
<reference evidence="2" key="1">
    <citation type="submission" date="2018-12" db="EMBL/GenBank/DDBJ databases">
        <authorList>
            <person name="Sun L."/>
            <person name="Chen Z."/>
        </authorList>
    </citation>
    <scope>NUCLEOTIDE SEQUENCE [LARGE SCALE GENOMIC DNA]</scope>
    <source>
        <strain evidence="2">3-2-2</strain>
    </source>
</reference>
<gene>
    <name evidence="2" type="ORF">D4T97_018490</name>
</gene>
<evidence type="ECO:0000256" key="1">
    <source>
        <dbReference type="SAM" id="MobiDB-lite"/>
    </source>
</evidence>
<feature type="compositionally biased region" description="Basic and acidic residues" evidence="1">
    <location>
        <begin position="237"/>
        <end position="259"/>
    </location>
</feature>